<keyword evidence="3" id="KW-1185">Reference proteome</keyword>
<dbReference type="InParanoid" id="D7FSJ5"/>
<dbReference type="OrthoDB" id="234998at2759"/>
<feature type="compositionally biased region" description="Gly residues" evidence="1">
    <location>
        <begin position="112"/>
        <end position="126"/>
    </location>
</feature>
<feature type="region of interest" description="Disordered" evidence="1">
    <location>
        <begin position="112"/>
        <end position="150"/>
    </location>
</feature>
<evidence type="ECO:0000313" key="2">
    <source>
        <dbReference type="EMBL" id="CBJ31136.1"/>
    </source>
</evidence>
<feature type="compositionally biased region" description="Gly residues" evidence="1">
    <location>
        <begin position="135"/>
        <end position="150"/>
    </location>
</feature>
<evidence type="ECO:0000256" key="1">
    <source>
        <dbReference type="SAM" id="MobiDB-lite"/>
    </source>
</evidence>
<protein>
    <submittedName>
        <fullName evidence="2">Uncharacterized protein</fullName>
    </submittedName>
</protein>
<dbReference type="Proteomes" id="UP000002630">
    <property type="component" value="Unassembled WGS sequence"/>
</dbReference>
<dbReference type="AlphaFoldDB" id="D7FSJ5"/>
<accession>D7FSJ5</accession>
<organism evidence="2 3">
    <name type="scientific">Ectocarpus siliculosus</name>
    <name type="common">Brown alga</name>
    <name type="synonym">Conferva siliculosa</name>
    <dbReference type="NCBI Taxonomy" id="2880"/>
    <lineage>
        <taxon>Eukaryota</taxon>
        <taxon>Sar</taxon>
        <taxon>Stramenopiles</taxon>
        <taxon>Ochrophyta</taxon>
        <taxon>PX clade</taxon>
        <taxon>Phaeophyceae</taxon>
        <taxon>Ectocarpales</taxon>
        <taxon>Ectocarpaceae</taxon>
        <taxon>Ectocarpus</taxon>
    </lineage>
</organism>
<feature type="compositionally biased region" description="Gly residues" evidence="1">
    <location>
        <begin position="181"/>
        <end position="190"/>
    </location>
</feature>
<gene>
    <name evidence="2" type="ORF">Esi_0234_0048</name>
</gene>
<proteinExistence type="predicted"/>
<name>D7FSJ5_ECTSI</name>
<feature type="region of interest" description="Disordered" evidence="1">
    <location>
        <begin position="177"/>
        <end position="207"/>
    </location>
</feature>
<reference evidence="2 3" key="1">
    <citation type="journal article" date="2010" name="Nature">
        <title>The Ectocarpus genome and the independent evolution of multicellularity in brown algae.</title>
        <authorList>
            <person name="Cock J.M."/>
            <person name="Sterck L."/>
            <person name="Rouze P."/>
            <person name="Scornet D."/>
            <person name="Allen A.E."/>
            <person name="Amoutzias G."/>
            <person name="Anthouard V."/>
            <person name="Artiguenave F."/>
            <person name="Aury J.M."/>
            <person name="Badger J.H."/>
            <person name="Beszteri B."/>
            <person name="Billiau K."/>
            <person name="Bonnet E."/>
            <person name="Bothwell J.H."/>
            <person name="Bowler C."/>
            <person name="Boyen C."/>
            <person name="Brownlee C."/>
            <person name="Carrano C.J."/>
            <person name="Charrier B."/>
            <person name="Cho G.Y."/>
            <person name="Coelho S.M."/>
            <person name="Collen J."/>
            <person name="Corre E."/>
            <person name="Da Silva C."/>
            <person name="Delage L."/>
            <person name="Delaroque N."/>
            <person name="Dittami S.M."/>
            <person name="Doulbeau S."/>
            <person name="Elias M."/>
            <person name="Farnham G."/>
            <person name="Gachon C.M."/>
            <person name="Gschloessl B."/>
            <person name="Heesch S."/>
            <person name="Jabbari K."/>
            <person name="Jubin C."/>
            <person name="Kawai H."/>
            <person name="Kimura K."/>
            <person name="Kloareg B."/>
            <person name="Kupper F.C."/>
            <person name="Lang D."/>
            <person name="Le Bail A."/>
            <person name="Leblanc C."/>
            <person name="Lerouge P."/>
            <person name="Lohr M."/>
            <person name="Lopez P.J."/>
            <person name="Martens C."/>
            <person name="Maumus F."/>
            <person name="Michel G."/>
            <person name="Miranda-Saavedra D."/>
            <person name="Morales J."/>
            <person name="Moreau H."/>
            <person name="Motomura T."/>
            <person name="Nagasato C."/>
            <person name="Napoli C.A."/>
            <person name="Nelson D.R."/>
            <person name="Nyvall-Collen P."/>
            <person name="Peters A.F."/>
            <person name="Pommier C."/>
            <person name="Potin P."/>
            <person name="Poulain J."/>
            <person name="Quesneville H."/>
            <person name="Read B."/>
            <person name="Rensing S.A."/>
            <person name="Ritter A."/>
            <person name="Rousvoal S."/>
            <person name="Samanta M."/>
            <person name="Samson G."/>
            <person name="Schroeder D.C."/>
            <person name="Segurens B."/>
            <person name="Strittmatter M."/>
            <person name="Tonon T."/>
            <person name="Tregear J.W."/>
            <person name="Valentin K."/>
            <person name="von Dassow P."/>
            <person name="Yamagishi T."/>
            <person name="Van de Peer Y."/>
            <person name="Wincker P."/>
        </authorList>
    </citation>
    <scope>NUCLEOTIDE SEQUENCE [LARGE SCALE GENOMIC DNA]</scope>
    <source>
        <strain evidence="3">Ec32 / CCAP1310/4</strain>
    </source>
</reference>
<sequence length="367" mass="34507">MLLPNSGFAKKVTRPAVVNTMPGTQLAVRLAMQQNATPVASAATAAAAVSAALPSGDFEEVQSPAHASTGSAVAVGAGQADAAGLVAVNASADVPLAPILYGDALLAGGGGGSSGRGGGGGGGDSAGGAPAIRSGVGGGLGGGDSAGGGRSAASAAVLRQMSAEVQEAVATAECRSAEAVSGGGGGGGSEASGRAGERAVGDAVGGEGAGMGLERLEGRYGAIDHPPTGRRSSLSPRAHLEGLLQGATGDGFGARALLRSAPAVADAVEHAVGAADISVSNAPSPADVAAAAAGAAGPVGSNIGPIPASSIFAAVPVPESGDGAGFSAPYSVGSLGSEEGSPAMGLVTEEAADWLTRDWQHPRGGRG</sequence>
<evidence type="ECO:0000313" key="3">
    <source>
        <dbReference type="Proteomes" id="UP000002630"/>
    </source>
</evidence>
<dbReference type="EMBL" id="FN649760">
    <property type="protein sequence ID" value="CBJ31136.1"/>
    <property type="molecule type" value="Genomic_DNA"/>
</dbReference>